<dbReference type="CDD" id="cd15482">
    <property type="entry name" value="Sialidase_non-viral"/>
    <property type="match status" value="1"/>
</dbReference>
<name>A0A7C6A971_UNCW3</name>
<dbReference type="AlphaFoldDB" id="A0A7C6A971"/>
<protein>
    <submittedName>
        <fullName evidence="2">T9SS type A sorting domain-containing protein</fullName>
    </submittedName>
</protein>
<dbReference type="Pfam" id="PF18962">
    <property type="entry name" value="Por_Secre_tail"/>
    <property type="match status" value="1"/>
</dbReference>
<dbReference type="InterPro" id="IPR015943">
    <property type="entry name" value="WD40/YVTN_repeat-like_dom_sf"/>
</dbReference>
<feature type="domain" description="Secretion system C-terminal sorting" evidence="1">
    <location>
        <begin position="514"/>
        <end position="590"/>
    </location>
</feature>
<gene>
    <name evidence="2" type="ORF">ENW73_01990</name>
</gene>
<organism evidence="2">
    <name type="scientific">candidate division WOR-3 bacterium</name>
    <dbReference type="NCBI Taxonomy" id="2052148"/>
    <lineage>
        <taxon>Bacteria</taxon>
        <taxon>Bacteria division WOR-3</taxon>
    </lineage>
</organism>
<accession>A0A7C6A971</accession>
<dbReference type="InterPro" id="IPR026444">
    <property type="entry name" value="Secre_tail"/>
</dbReference>
<dbReference type="Gene3D" id="2.60.40.4070">
    <property type="match status" value="1"/>
</dbReference>
<dbReference type="SUPFAM" id="SSF50939">
    <property type="entry name" value="Sialidases"/>
    <property type="match status" value="1"/>
</dbReference>
<dbReference type="NCBIfam" id="TIGR04183">
    <property type="entry name" value="Por_Secre_tail"/>
    <property type="match status" value="1"/>
</dbReference>
<reference evidence="2" key="1">
    <citation type="journal article" date="2020" name="mSystems">
        <title>Genome- and Community-Level Interaction Insights into Carbon Utilization and Element Cycling Functions of Hydrothermarchaeota in Hydrothermal Sediment.</title>
        <authorList>
            <person name="Zhou Z."/>
            <person name="Liu Y."/>
            <person name="Xu W."/>
            <person name="Pan J."/>
            <person name="Luo Z.H."/>
            <person name="Li M."/>
        </authorList>
    </citation>
    <scope>NUCLEOTIDE SEQUENCE [LARGE SCALE GENOMIC DNA]</scope>
    <source>
        <strain evidence="2">SpSt-876</strain>
    </source>
</reference>
<comment type="caution">
    <text evidence="2">The sequence shown here is derived from an EMBL/GenBank/DDBJ whole genome shotgun (WGS) entry which is preliminary data.</text>
</comment>
<sequence>MKHLLVISIIIVLGFGGNVVCPPQNVGQGFSLAKREANLRICRIPEGYEKSQNHEKECQRNACEIRCKPKGLPYIIPKCFDPHIISEIPDLRSTAGTTGKNIVLASDGQSVAVIYCQESGNPDNIMVIYISYSTDRGNSWVHYGPLSPPVRRAYSAVDALDDFNTTGQVHFAWHEAPRTGGSYDTSQCFYTRENTFPDGMFYPFQLSLPKSGRRDVWQPCIGVKDSFVIITAMNNGTYVVTYDCYIWRSTDYGESWDTGRVFLPHPLVAVPPHFRFGSDGYIFFLWLAGDSNRYGPYYCESFDYGLTWTDPQLLWGNTPPYPDMSNVTCSWDGFDCEVVKDMPVVAINFNSGMYDYGETWAYYPDSGGPGHWHFKGVKLVGGDSTAPQTFSRYPTVAADSYGNIFIGYQAIFEQPSDTGPDCGMFIRYAGDTTWYDYGPITFNAMTIEESFLEFAHNAPVIAGGDSTMVGMIYNDAGTYPTSGNLYFDYIIVPSSPGIQEANHQQSTLEQIKVIPNPFHSSVRFILPASVHDAKIAIFDVTGKLVKYLVPTTSGNLFIWDGRNIDGRQLSPGVYFYTVLSGHSQYKGKMVLTK</sequence>
<proteinExistence type="predicted"/>
<dbReference type="Gene3D" id="2.130.10.10">
    <property type="entry name" value="YVTN repeat-like/Quinoprotein amine dehydrogenase"/>
    <property type="match status" value="1"/>
</dbReference>
<evidence type="ECO:0000313" key="2">
    <source>
        <dbReference type="EMBL" id="HHS51624.1"/>
    </source>
</evidence>
<evidence type="ECO:0000259" key="1">
    <source>
        <dbReference type="Pfam" id="PF18962"/>
    </source>
</evidence>
<dbReference type="EMBL" id="DTLI01000046">
    <property type="protein sequence ID" value="HHS51624.1"/>
    <property type="molecule type" value="Genomic_DNA"/>
</dbReference>
<dbReference type="InterPro" id="IPR036278">
    <property type="entry name" value="Sialidase_sf"/>
</dbReference>